<reference evidence="2" key="1">
    <citation type="submission" date="2014-12" db="EMBL/GenBank/DDBJ databases">
        <title>Insight into the proteome of Arion vulgaris.</title>
        <authorList>
            <person name="Aradska J."/>
            <person name="Bulat T."/>
            <person name="Smidak R."/>
            <person name="Sarate P."/>
            <person name="Gangsoo J."/>
            <person name="Sialana F."/>
            <person name="Bilban M."/>
            <person name="Lubec G."/>
        </authorList>
    </citation>
    <scope>NUCLEOTIDE SEQUENCE</scope>
    <source>
        <tissue evidence="2">Skin</tissue>
    </source>
</reference>
<proteinExistence type="predicted"/>
<name>A0A0B7BZK9_9EUPU</name>
<protein>
    <submittedName>
        <fullName evidence="2">Uncharacterized protein</fullName>
    </submittedName>
</protein>
<feature type="non-terminal residue" evidence="2">
    <location>
        <position position="1"/>
    </location>
</feature>
<keyword evidence="1" id="KW-1133">Transmembrane helix</keyword>
<evidence type="ECO:0000313" key="2">
    <source>
        <dbReference type="EMBL" id="CEK98649.1"/>
    </source>
</evidence>
<accession>A0A0B7BZK9</accession>
<evidence type="ECO:0000256" key="1">
    <source>
        <dbReference type="SAM" id="Phobius"/>
    </source>
</evidence>
<keyword evidence="1" id="KW-0472">Membrane</keyword>
<dbReference type="AlphaFoldDB" id="A0A0B7BZK9"/>
<keyword evidence="1" id="KW-0812">Transmembrane</keyword>
<dbReference type="EMBL" id="HACG01051778">
    <property type="protein sequence ID" value="CEK98649.1"/>
    <property type="molecule type" value="Transcribed_RNA"/>
</dbReference>
<gene>
    <name evidence="2" type="primary">ORF219244</name>
</gene>
<feature type="non-terminal residue" evidence="2">
    <location>
        <position position="100"/>
    </location>
</feature>
<feature type="transmembrane region" description="Helical" evidence="1">
    <location>
        <begin position="80"/>
        <end position="99"/>
    </location>
</feature>
<organism evidence="2">
    <name type="scientific">Arion vulgaris</name>
    <dbReference type="NCBI Taxonomy" id="1028688"/>
    <lineage>
        <taxon>Eukaryota</taxon>
        <taxon>Metazoa</taxon>
        <taxon>Spiralia</taxon>
        <taxon>Lophotrochozoa</taxon>
        <taxon>Mollusca</taxon>
        <taxon>Gastropoda</taxon>
        <taxon>Heterobranchia</taxon>
        <taxon>Euthyneura</taxon>
        <taxon>Panpulmonata</taxon>
        <taxon>Eupulmonata</taxon>
        <taxon>Stylommatophora</taxon>
        <taxon>Helicina</taxon>
        <taxon>Arionoidea</taxon>
        <taxon>Arionidae</taxon>
        <taxon>Arion</taxon>
    </lineage>
</organism>
<sequence length="100" mass="11221">NTVELCCYNTASPCYPRLIFNTFVVAENDTECVNFTFTLQNESYTVNLTKSYSVCNLNESLSAGSCMIKTEPEDSFDAKMLVMSVIVLVLIIVITFFCIM</sequence>